<reference evidence="2 3" key="1">
    <citation type="journal article" date="2004" name="Science">
        <title>The genome of the diatom Thalassiosira pseudonana: ecology, evolution, and metabolism.</title>
        <authorList>
            <person name="Armbrust E.V."/>
            <person name="Berges J.A."/>
            <person name="Bowler C."/>
            <person name="Green B.R."/>
            <person name="Martinez D."/>
            <person name="Putnam N.H."/>
            <person name="Zhou S."/>
            <person name="Allen A.E."/>
            <person name="Apt K.E."/>
            <person name="Bechner M."/>
            <person name="Brzezinski M.A."/>
            <person name="Chaal B.K."/>
            <person name="Chiovitti A."/>
            <person name="Davis A.K."/>
            <person name="Demarest M.S."/>
            <person name="Detter J.C."/>
            <person name="Glavina T."/>
            <person name="Goodstein D."/>
            <person name="Hadi M.Z."/>
            <person name="Hellsten U."/>
            <person name="Hildebrand M."/>
            <person name="Jenkins B.D."/>
            <person name="Jurka J."/>
            <person name="Kapitonov V.V."/>
            <person name="Kroger N."/>
            <person name="Lau W.W."/>
            <person name="Lane T.W."/>
            <person name="Larimer F.W."/>
            <person name="Lippmeier J.C."/>
            <person name="Lucas S."/>
            <person name="Medina M."/>
            <person name="Montsant A."/>
            <person name="Obornik M."/>
            <person name="Parker M.S."/>
            <person name="Palenik B."/>
            <person name="Pazour G.J."/>
            <person name="Richardson P.M."/>
            <person name="Rynearson T.A."/>
            <person name="Saito M.A."/>
            <person name="Schwartz D.C."/>
            <person name="Thamatrakoln K."/>
            <person name="Valentin K."/>
            <person name="Vardi A."/>
            <person name="Wilkerson F.P."/>
            <person name="Rokhsar D.S."/>
        </authorList>
    </citation>
    <scope>NUCLEOTIDE SEQUENCE [LARGE SCALE GENOMIC DNA]</scope>
    <source>
        <strain evidence="2 3">CCMP1335</strain>
    </source>
</reference>
<dbReference type="RefSeq" id="XP_002286005.1">
    <property type="nucleotide sequence ID" value="XM_002285969.1"/>
</dbReference>
<organism evidence="2 3">
    <name type="scientific">Thalassiosira pseudonana</name>
    <name type="common">Marine diatom</name>
    <name type="synonym">Cyclotella nana</name>
    <dbReference type="NCBI Taxonomy" id="35128"/>
    <lineage>
        <taxon>Eukaryota</taxon>
        <taxon>Sar</taxon>
        <taxon>Stramenopiles</taxon>
        <taxon>Ochrophyta</taxon>
        <taxon>Bacillariophyta</taxon>
        <taxon>Coscinodiscophyceae</taxon>
        <taxon>Thalassiosirophycidae</taxon>
        <taxon>Thalassiosirales</taxon>
        <taxon>Thalassiosiraceae</taxon>
        <taxon>Thalassiosira</taxon>
    </lineage>
</organism>
<dbReference type="GeneID" id="7449142"/>
<proteinExistence type="predicted"/>
<evidence type="ECO:0008006" key="4">
    <source>
        <dbReference type="Google" id="ProtNLM"/>
    </source>
</evidence>
<dbReference type="PaxDb" id="35128-Thaps260787"/>
<dbReference type="KEGG" id="tps:THAPSDRAFT_260787"/>
<feature type="region of interest" description="Disordered" evidence="1">
    <location>
        <begin position="41"/>
        <end position="69"/>
    </location>
</feature>
<reference evidence="2 3" key="2">
    <citation type="journal article" date="2008" name="Nature">
        <title>The Phaeodactylum genome reveals the evolutionary history of diatom genomes.</title>
        <authorList>
            <person name="Bowler C."/>
            <person name="Allen A.E."/>
            <person name="Badger J.H."/>
            <person name="Grimwood J."/>
            <person name="Jabbari K."/>
            <person name="Kuo A."/>
            <person name="Maheswari U."/>
            <person name="Martens C."/>
            <person name="Maumus F."/>
            <person name="Otillar R.P."/>
            <person name="Rayko E."/>
            <person name="Salamov A."/>
            <person name="Vandepoele K."/>
            <person name="Beszteri B."/>
            <person name="Gruber A."/>
            <person name="Heijde M."/>
            <person name="Katinka M."/>
            <person name="Mock T."/>
            <person name="Valentin K."/>
            <person name="Verret F."/>
            <person name="Berges J.A."/>
            <person name="Brownlee C."/>
            <person name="Cadoret J.P."/>
            <person name="Chiovitti A."/>
            <person name="Choi C.J."/>
            <person name="Coesel S."/>
            <person name="De Martino A."/>
            <person name="Detter J.C."/>
            <person name="Durkin C."/>
            <person name="Falciatore A."/>
            <person name="Fournet J."/>
            <person name="Haruta M."/>
            <person name="Huysman M.J."/>
            <person name="Jenkins B.D."/>
            <person name="Jiroutova K."/>
            <person name="Jorgensen R.E."/>
            <person name="Joubert Y."/>
            <person name="Kaplan A."/>
            <person name="Kroger N."/>
            <person name="Kroth P.G."/>
            <person name="La Roche J."/>
            <person name="Lindquist E."/>
            <person name="Lommer M."/>
            <person name="Martin-Jezequel V."/>
            <person name="Lopez P.J."/>
            <person name="Lucas S."/>
            <person name="Mangogna M."/>
            <person name="McGinnis K."/>
            <person name="Medlin L.K."/>
            <person name="Montsant A."/>
            <person name="Oudot-Le Secq M.P."/>
            <person name="Napoli C."/>
            <person name="Obornik M."/>
            <person name="Parker M.S."/>
            <person name="Petit J.L."/>
            <person name="Porcel B.M."/>
            <person name="Poulsen N."/>
            <person name="Robison M."/>
            <person name="Rychlewski L."/>
            <person name="Rynearson T.A."/>
            <person name="Schmutz J."/>
            <person name="Shapiro H."/>
            <person name="Siaut M."/>
            <person name="Stanley M."/>
            <person name="Sussman M.R."/>
            <person name="Taylor A.R."/>
            <person name="Vardi A."/>
            <person name="von Dassow P."/>
            <person name="Vyverman W."/>
            <person name="Willis A."/>
            <person name="Wyrwicz L.S."/>
            <person name="Rokhsar D.S."/>
            <person name="Weissenbach J."/>
            <person name="Armbrust E.V."/>
            <person name="Green B.R."/>
            <person name="Van de Peer Y."/>
            <person name="Grigoriev I.V."/>
        </authorList>
    </citation>
    <scope>NUCLEOTIDE SEQUENCE [LARGE SCALE GENOMIC DNA]</scope>
    <source>
        <strain evidence="2 3">CCMP1335</strain>
    </source>
</reference>
<evidence type="ECO:0000313" key="3">
    <source>
        <dbReference type="Proteomes" id="UP000001449"/>
    </source>
</evidence>
<dbReference type="InParanoid" id="B8BT28"/>
<evidence type="ECO:0000256" key="1">
    <source>
        <dbReference type="SAM" id="MobiDB-lite"/>
    </source>
</evidence>
<name>B8BT28_THAPS</name>
<dbReference type="EMBL" id="CM000638">
    <property type="protein sequence ID" value="EED95646.1"/>
    <property type="molecule type" value="Genomic_DNA"/>
</dbReference>
<feature type="non-terminal residue" evidence="2">
    <location>
        <position position="214"/>
    </location>
</feature>
<accession>B8BT28</accession>
<keyword evidence="3" id="KW-1185">Reference proteome</keyword>
<gene>
    <name evidence="2" type="ORF">THAPSDRAFT_260787</name>
</gene>
<evidence type="ECO:0000313" key="2">
    <source>
        <dbReference type="EMBL" id="EED95646.1"/>
    </source>
</evidence>
<dbReference type="HOGENOM" id="CLU_1291295_0_0_1"/>
<protein>
    <recommendedName>
        <fullName evidence="4">F-box domain-containing protein</fullName>
    </recommendedName>
</protein>
<dbReference type="Proteomes" id="UP000001449">
    <property type="component" value="Chromosome 1"/>
</dbReference>
<sequence length="214" mass="24158">MLGLAAPEAPVNQKNQHLLQLSGWMATPLTRYRLIRDSMSTSVPHAKRRKRKCHREQRQKRVGGAGEGQVVAQGNDDGLHLTEGCTSPIQTILPNDIISNIIFGGYLDDSPMQLAKLRMTCRRFNSLARTSFSVLDIRPPRTFTTRTFSKIIDQFRCLKEVDVSFLGSSFTDRHMEVISSSSLRSKLIVLKLRGTVVSDKGVAKYFQYKERMVS</sequence>
<feature type="compositionally biased region" description="Basic residues" evidence="1">
    <location>
        <begin position="45"/>
        <end position="61"/>
    </location>
</feature>
<dbReference type="AlphaFoldDB" id="B8BT28"/>